<dbReference type="VEuPathDB" id="ToxoDB:EMWEY_00052240"/>
<reference evidence="1" key="1">
    <citation type="submission" date="2013-10" db="EMBL/GenBank/DDBJ databases">
        <title>Genomic analysis of the causative agents of coccidiosis in chickens.</title>
        <authorList>
            <person name="Reid A.J."/>
            <person name="Blake D."/>
            <person name="Billington K."/>
            <person name="Browne H."/>
            <person name="Dunn M."/>
            <person name="Hung S."/>
            <person name="Kawahara F."/>
            <person name="Miranda-Saavedra D."/>
            <person name="Mourier T."/>
            <person name="Nagra H."/>
            <person name="Otto T.D."/>
            <person name="Rawlings N."/>
            <person name="Sanchez A."/>
            <person name="Sanders M."/>
            <person name="Subramaniam C."/>
            <person name="Tay Y."/>
            <person name="Dear P."/>
            <person name="Doerig C."/>
            <person name="Gruber A."/>
            <person name="Parkinson J."/>
            <person name="Shirley M."/>
            <person name="Wan K.L."/>
            <person name="Berriman M."/>
            <person name="Tomley F."/>
            <person name="Pain A."/>
        </authorList>
    </citation>
    <scope>NUCLEOTIDE SEQUENCE [LARGE SCALE GENOMIC DNA]</scope>
    <source>
        <strain evidence="1">Weybridge</strain>
    </source>
</reference>
<dbReference type="RefSeq" id="XP_013335295.1">
    <property type="nucleotide sequence ID" value="XM_013479841.1"/>
</dbReference>
<sequence>MKLRIQQALHESPEVALPVLLHLAIYKLDKDTTSSNIANTALAYKLDKDTTSSNIANTALAFFFCRFGKVQAARG</sequence>
<dbReference type="EMBL" id="HG719762">
    <property type="protein sequence ID" value="CDJ58647.1"/>
    <property type="molecule type" value="Genomic_DNA"/>
</dbReference>
<evidence type="ECO:0000313" key="1">
    <source>
        <dbReference type="EMBL" id="CDJ58647.1"/>
    </source>
</evidence>
<keyword evidence="2" id="KW-1185">Reference proteome</keyword>
<protein>
    <submittedName>
        <fullName evidence="1">Uncharacterized protein</fullName>
    </submittedName>
</protein>
<evidence type="ECO:0000313" key="2">
    <source>
        <dbReference type="Proteomes" id="UP000030763"/>
    </source>
</evidence>
<dbReference type="AlphaFoldDB" id="U6M354"/>
<dbReference type="Proteomes" id="UP000030763">
    <property type="component" value="Unassembled WGS sequence"/>
</dbReference>
<proteinExistence type="predicted"/>
<name>U6M354_EIMMA</name>
<organism evidence="1 2">
    <name type="scientific">Eimeria maxima</name>
    <name type="common">Coccidian parasite</name>
    <dbReference type="NCBI Taxonomy" id="5804"/>
    <lineage>
        <taxon>Eukaryota</taxon>
        <taxon>Sar</taxon>
        <taxon>Alveolata</taxon>
        <taxon>Apicomplexa</taxon>
        <taxon>Conoidasida</taxon>
        <taxon>Coccidia</taxon>
        <taxon>Eucoccidiorida</taxon>
        <taxon>Eimeriorina</taxon>
        <taxon>Eimeriidae</taxon>
        <taxon>Eimeria</taxon>
    </lineage>
</organism>
<feature type="non-terminal residue" evidence="1">
    <location>
        <position position="75"/>
    </location>
</feature>
<gene>
    <name evidence="1" type="ORF">EMWEY_00052240</name>
</gene>
<accession>U6M354</accession>
<dbReference type="GeneID" id="25339210"/>
<reference evidence="1" key="2">
    <citation type="submission" date="2013-10" db="EMBL/GenBank/DDBJ databases">
        <authorList>
            <person name="Aslett M."/>
        </authorList>
    </citation>
    <scope>NUCLEOTIDE SEQUENCE [LARGE SCALE GENOMIC DNA]</scope>
    <source>
        <strain evidence="1">Weybridge</strain>
    </source>
</reference>